<proteinExistence type="predicted"/>
<evidence type="ECO:0000256" key="4">
    <source>
        <dbReference type="ARBA" id="ARBA00022989"/>
    </source>
</evidence>
<dbReference type="EMBL" id="CP058529">
    <property type="protein sequence ID" value="QLG26443.1"/>
    <property type="molecule type" value="Genomic_DNA"/>
</dbReference>
<feature type="transmembrane region" description="Helical" evidence="7">
    <location>
        <begin position="45"/>
        <end position="65"/>
    </location>
</feature>
<dbReference type="KEGG" id="halg:HUG10_02320"/>
<feature type="region of interest" description="Disordered" evidence="6">
    <location>
        <begin position="1"/>
        <end position="29"/>
    </location>
</feature>
<keyword evidence="10" id="KW-1185">Reference proteome</keyword>
<dbReference type="InterPro" id="IPR007182">
    <property type="entry name" value="MnhB"/>
</dbReference>
<feature type="transmembrane region" description="Helical" evidence="7">
    <location>
        <begin position="114"/>
        <end position="140"/>
    </location>
</feature>
<reference evidence="9 10" key="1">
    <citation type="submission" date="2020-07" db="EMBL/GenBank/DDBJ databases">
        <title>Gai3-2, isolated from salt lake.</title>
        <authorList>
            <person name="Cui H."/>
            <person name="Shi X."/>
        </authorList>
    </citation>
    <scope>NUCLEOTIDE SEQUENCE [LARGE SCALE GENOMIC DNA]</scope>
    <source>
        <strain evidence="9 10">Gai3-2</strain>
    </source>
</reference>
<organism evidence="9 10">
    <name type="scientific">Halorarum halophilum</name>
    <dbReference type="NCBI Taxonomy" id="2743090"/>
    <lineage>
        <taxon>Archaea</taxon>
        <taxon>Methanobacteriati</taxon>
        <taxon>Methanobacteriota</taxon>
        <taxon>Stenosarchaea group</taxon>
        <taxon>Halobacteria</taxon>
        <taxon>Halobacteriales</taxon>
        <taxon>Haloferacaceae</taxon>
        <taxon>Halorarum</taxon>
    </lineage>
</organism>
<comment type="subcellular location">
    <subcellularLocation>
        <location evidence="1">Cell membrane</location>
        <topology evidence="1">Multi-pass membrane protein</topology>
    </subcellularLocation>
</comment>
<keyword evidence="3 7" id="KW-0812">Transmembrane</keyword>
<evidence type="ECO:0000313" key="9">
    <source>
        <dbReference type="EMBL" id="QLG26443.1"/>
    </source>
</evidence>
<evidence type="ECO:0000256" key="6">
    <source>
        <dbReference type="SAM" id="MobiDB-lite"/>
    </source>
</evidence>
<evidence type="ECO:0000256" key="5">
    <source>
        <dbReference type="ARBA" id="ARBA00023136"/>
    </source>
</evidence>
<dbReference type="InterPro" id="IPR050622">
    <property type="entry name" value="CPA3_antiporter_subunitB"/>
</dbReference>
<dbReference type="Proteomes" id="UP000509750">
    <property type="component" value="Chromosome"/>
</dbReference>
<name>A0A7D5L2K6_9EURY</name>
<feature type="transmembrane region" description="Helical" evidence="7">
    <location>
        <begin position="71"/>
        <end position="94"/>
    </location>
</feature>
<dbReference type="PANTHER" id="PTHR33932">
    <property type="entry name" value="NA(+)/H(+) ANTIPORTER SUBUNIT B"/>
    <property type="match status" value="1"/>
</dbReference>
<accession>A0A7D5L2K6</accession>
<feature type="domain" description="Na+/H+ antiporter MnhB subunit-related protein" evidence="8">
    <location>
        <begin position="41"/>
        <end position="179"/>
    </location>
</feature>
<keyword evidence="5 7" id="KW-0472">Membrane</keyword>
<dbReference type="OrthoDB" id="19265at2157"/>
<evidence type="ECO:0000256" key="7">
    <source>
        <dbReference type="SAM" id="Phobius"/>
    </source>
</evidence>
<feature type="transmembrane region" description="Helical" evidence="7">
    <location>
        <begin position="160"/>
        <end position="181"/>
    </location>
</feature>
<dbReference type="Pfam" id="PF04039">
    <property type="entry name" value="MnhB"/>
    <property type="match status" value="1"/>
</dbReference>
<keyword evidence="4 7" id="KW-1133">Transmembrane helix</keyword>
<gene>
    <name evidence="9" type="ORF">HUG10_02320</name>
</gene>
<evidence type="ECO:0000259" key="8">
    <source>
        <dbReference type="Pfam" id="PF04039"/>
    </source>
</evidence>
<keyword evidence="2" id="KW-1003">Cell membrane</keyword>
<evidence type="ECO:0000256" key="3">
    <source>
        <dbReference type="ARBA" id="ARBA00022692"/>
    </source>
</evidence>
<evidence type="ECO:0000313" key="10">
    <source>
        <dbReference type="Proteomes" id="UP000509750"/>
    </source>
</evidence>
<dbReference type="PANTHER" id="PTHR33932:SF4">
    <property type="entry name" value="NA(+)_H(+) ANTIPORTER SUBUNIT B"/>
    <property type="match status" value="1"/>
</dbReference>
<evidence type="ECO:0000256" key="1">
    <source>
        <dbReference type="ARBA" id="ARBA00004651"/>
    </source>
</evidence>
<evidence type="ECO:0000256" key="2">
    <source>
        <dbReference type="ARBA" id="ARBA00022475"/>
    </source>
</evidence>
<dbReference type="GO" id="GO:0005886">
    <property type="term" value="C:plasma membrane"/>
    <property type="evidence" value="ECO:0007669"/>
    <property type="project" value="UniProtKB-SubCell"/>
</dbReference>
<sequence>MTNASGSETDLPDEAVEGTDERSVVETSSPGRAYDHRTTVIARTVVRVTVPIILVTALALLLQGHNQPGGGFIGGVLTTTAFVLVYVVFGLEFLQSDLLDVRNESGESHHAVELYRVLFTVGLTIAFASGLAPMLAGLPFLTQGILFLEHLPLYEELEVASALAFDLGVYLAVVGGLLTVIGEVGSE</sequence>
<dbReference type="AlphaFoldDB" id="A0A7D5L2K6"/>
<protein>
    <submittedName>
        <fullName evidence="9">Sodium:proton antiporter</fullName>
    </submittedName>
</protein>